<evidence type="ECO:0000313" key="2">
    <source>
        <dbReference type="EMBL" id="CAH3183244.1"/>
    </source>
</evidence>
<dbReference type="Proteomes" id="UP001159405">
    <property type="component" value="Unassembled WGS sequence"/>
</dbReference>
<organism evidence="2 3">
    <name type="scientific">Porites lobata</name>
    <dbReference type="NCBI Taxonomy" id="104759"/>
    <lineage>
        <taxon>Eukaryota</taxon>
        <taxon>Metazoa</taxon>
        <taxon>Cnidaria</taxon>
        <taxon>Anthozoa</taxon>
        <taxon>Hexacorallia</taxon>
        <taxon>Scleractinia</taxon>
        <taxon>Fungiina</taxon>
        <taxon>Poritidae</taxon>
        <taxon>Porites</taxon>
    </lineage>
</organism>
<feature type="non-terminal residue" evidence="2">
    <location>
        <position position="1"/>
    </location>
</feature>
<protein>
    <submittedName>
        <fullName evidence="2">Uncharacterized protein</fullName>
    </submittedName>
</protein>
<feature type="transmembrane region" description="Helical" evidence="1">
    <location>
        <begin position="51"/>
        <end position="73"/>
    </location>
</feature>
<keyword evidence="1" id="KW-1133">Transmembrane helix</keyword>
<keyword evidence="1" id="KW-0812">Transmembrane</keyword>
<accession>A0ABN8RW74</accession>
<keyword evidence="3" id="KW-1185">Reference proteome</keyword>
<reference evidence="2 3" key="1">
    <citation type="submission" date="2022-05" db="EMBL/GenBank/DDBJ databases">
        <authorList>
            <consortium name="Genoscope - CEA"/>
            <person name="William W."/>
        </authorList>
    </citation>
    <scope>NUCLEOTIDE SEQUENCE [LARGE SCALE GENOMIC DNA]</scope>
</reference>
<dbReference type="EMBL" id="CALNXK010000347">
    <property type="protein sequence ID" value="CAH3183244.1"/>
    <property type="molecule type" value="Genomic_DNA"/>
</dbReference>
<evidence type="ECO:0000313" key="3">
    <source>
        <dbReference type="Proteomes" id="UP001159405"/>
    </source>
</evidence>
<name>A0ABN8RW74_9CNID</name>
<feature type="transmembrane region" description="Helical" evidence="1">
    <location>
        <begin position="20"/>
        <end position="39"/>
    </location>
</feature>
<gene>
    <name evidence="2" type="ORF">PLOB_00028162</name>
</gene>
<evidence type="ECO:0000256" key="1">
    <source>
        <dbReference type="SAM" id="Phobius"/>
    </source>
</evidence>
<comment type="caution">
    <text evidence="2">The sequence shown here is derived from an EMBL/GenBank/DDBJ whole genome shotgun (WGS) entry which is preliminary data.</text>
</comment>
<keyword evidence="1" id="KW-0472">Membrane</keyword>
<sequence length="83" mass="9643">YPVYPYISCLTHVYPSNTPFIPFCILFTCLPYNTVYLVSPYISCVPMLTLYTLYPYISCVPMFTLVILCFPYTPIYPVYPCLP</sequence>
<proteinExistence type="predicted"/>